<dbReference type="Gene3D" id="1.20.1520.10">
    <property type="entry name" value="ADP-ribosylation factor-like 2-binding protein, domain"/>
    <property type="match status" value="1"/>
</dbReference>
<dbReference type="GO" id="GO:0005929">
    <property type="term" value="C:cilium"/>
    <property type="evidence" value="ECO:0007669"/>
    <property type="project" value="UniProtKB-SubCell"/>
</dbReference>
<accession>A0A7J6L3T2</accession>
<organism evidence="14 15">
    <name type="scientific">Perkinsus olseni</name>
    <name type="common">Perkinsus atlanticus</name>
    <dbReference type="NCBI Taxonomy" id="32597"/>
    <lineage>
        <taxon>Eukaryota</taxon>
        <taxon>Sar</taxon>
        <taxon>Alveolata</taxon>
        <taxon>Perkinsozoa</taxon>
        <taxon>Perkinsea</taxon>
        <taxon>Perkinsida</taxon>
        <taxon>Perkinsidae</taxon>
        <taxon>Perkinsus</taxon>
    </lineage>
</organism>
<dbReference type="EMBL" id="JABANN010000772">
    <property type="protein sequence ID" value="KAF4653847.1"/>
    <property type="molecule type" value="Genomic_DNA"/>
</dbReference>
<comment type="caution">
    <text evidence="14">The sequence shown here is derived from an EMBL/GenBank/DDBJ whole genome shotgun (WGS) entry which is preliminary data.</text>
</comment>
<dbReference type="InterPro" id="IPR002130">
    <property type="entry name" value="Cyclophilin-type_PPIase_dom"/>
</dbReference>
<dbReference type="GO" id="GO:0006457">
    <property type="term" value="P:protein folding"/>
    <property type="evidence" value="ECO:0007669"/>
    <property type="project" value="InterPro"/>
</dbReference>
<evidence type="ECO:0000256" key="11">
    <source>
        <dbReference type="ARBA" id="ARBA00023273"/>
    </source>
</evidence>
<dbReference type="FunFam" id="2.40.100.10:FF:000025">
    <property type="entry name" value="Peptidyl-prolyl cis-trans isomerase CYP19-2"/>
    <property type="match status" value="1"/>
</dbReference>
<evidence type="ECO:0000256" key="5">
    <source>
        <dbReference type="ARBA" id="ARBA00013194"/>
    </source>
</evidence>
<evidence type="ECO:0000313" key="15">
    <source>
        <dbReference type="Proteomes" id="UP000572268"/>
    </source>
</evidence>
<dbReference type="Pfam" id="PF00160">
    <property type="entry name" value="Pro_isomerase"/>
    <property type="match status" value="1"/>
</dbReference>
<evidence type="ECO:0000256" key="7">
    <source>
        <dbReference type="ARBA" id="ARBA00023069"/>
    </source>
</evidence>
<keyword evidence="7" id="KW-0969">Cilium</keyword>
<evidence type="ECO:0000256" key="4">
    <source>
        <dbReference type="ARBA" id="ARBA00004496"/>
    </source>
</evidence>
<feature type="compositionally biased region" description="Low complexity" evidence="12">
    <location>
        <begin position="288"/>
        <end position="305"/>
    </location>
</feature>
<dbReference type="CDD" id="cd01926">
    <property type="entry name" value="cyclophilin_ABH_like"/>
    <property type="match status" value="1"/>
</dbReference>
<dbReference type="Proteomes" id="UP000572268">
    <property type="component" value="Unassembled WGS sequence"/>
</dbReference>
<evidence type="ECO:0000256" key="8">
    <source>
        <dbReference type="ARBA" id="ARBA00023110"/>
    </source>
</evidence>
<keyword evidence="8" id="KW-0697">Rotamase</keyword>
<keyword evidence="11" id="KW-0966">Cell projection</keyword>
<keyword evidence="6" id="KW-0963">Cytoplasm</keyword>
<dbReference type="InterPro" id="IPR023379">
    <property type="entry name" value="BART_dom"/>
</dbReference>
<dbReference type="EC" id="5.2.1.8" evidence="5"/>
<keyword evidence="9 14" id="KW-0413">Isomerase</keyword>
<dbReference type="PROSITE" id="PS50072">
    <property type="entry name" value="CSA_PPIASE_2"/>
    <property type="match status" value="1"/>
</dbReference>
<comment type="catalytic activity">
    <reaction evidence="1">
        <text>[protein]-peptidylproline (omega=180) = [protein]-peptidylproline (omega=0)</text>
        <dbReference type="Rhea" id="RHEA:16237"/>
        <dbReference type="Rhea" id="RHEA-COMP:10747"/>
        <dbReference type="Rhea" id="RHEA-COMP:10748"/>
        <dbReference type="ChEBI" id="CHEBI:83833"/>
        <dbReference type="ChEBI" id="CHEBI:83834"/>
        <dbReference type="EC" id="5.2.1.8"/>
    </reaction>
</comment>
<evidence type="ECO:0000256" key="3">
    <source>
        <dbReference type="ARBA" id="ARBA00004138"/>
    </source>
</evidence>
<evidence type="ECO:0000313" key="14">
    <source>
        <dbReference type="EMBL" id="KAF4653847.1"/>
    </source>
</evidence>
<feature type="region of interest" description="Disordered" evidence="12">
    <location>
        <begin position="276"/>
        <end position="306"/>
    </location>
</feature>
<dbReference type="SUPFAM" id="SSF50891">
    <property type="entry name" value="Cyclophilin-like"/>
    <property type="match status" value="1"/>
</dbReference>
<gene>
    <name evidence="14" type="primary">CYP3</name>
    <name evidence="14" type="ORF">FOL46_008994</name>
</gene>
<keyword evidence="10" id="KW-0539">Nucleus</keyword>
<dbReference type="GO" id="GO:0003755">
    <property type="term" value="F:peptidyl-prolyl cis-trans isomerase activity"/>
    <property type="evidence" value="ECO:0007669"/>
    <property type="project" value="UniProtKB-KW"/>
</dbReference>
<feature type="compositionally biased region" description="Basic residues" evidence="12">
    <location>
        <begin position="206"/>
        <end position="217"/>
    </location>
</feature>
<feature type="region of interest" description="Disordered" evidence="12">
    <location>
        <begin position="206"/>
        <end position="251"/>
    </location>
</feature>
<dbReference type="InterPro" id="IPR026822">
    <property type="entry name" value="Spp2/MOS2_G-patch"/>
</dbReference>
<evidence type="ECO:0000256" key="12">
    <source>
        <dbReference type="SAM" id="MobiDB-lite"/>
    </source>
</evidence>
<evidence type="ECO:0000256" key="6">
    <source>
        <dbReference type="ARBA" id="ARBA00022490"/>
    </source>
</evidence>
<proteinExistence type="predicted"/>
<dbReference type="AlphaFoldDB" id="A0A7J6L3T2"/>
<evidence type="ECO:0000259" key="13">
    <source>
        <dbReference type="PROSITE" id="PS50072"/>
    </source>
</evidence>
<name>A0A7J6L3T2_PEROL</name>
<feature type="domain" description="PPIase cyclophilin-type" evidence="13">
    <location>
        <begin position="40"/>
        <end position="187"/>
    </location>
</feature>
<dbReference type="GO" id="GO:0016018">
    <property type="term" value="F:cyclosporin A binding"/>
    <property type="evidence" value="ECO:0007669"/>
    <property type="project" value="TreeGrafter"/>
</dbReference>
<dbReference type="InterPro" id="IPR020892">
    <property type="entry name" value="Cyclophilin-type_PPIase_CS"/>
</dbReference>
<dbReference type="PANTHER" id="PTHR11071">
    <property type="entry name" value="PEPTIDYL-PROLYL CIS-TRANS ISOMERASE"/>
    <property type="match status" value="1"/>
</dbReference>
<dbReference type="InterPro" id="IPR042541">
    <property type="entry name" value="BART_sf"/>
</dbReference>
<evidence type="ECO:0000256" key="2">
    <source>
        <dbReference type="ARBA" id="ARBA00004123"/>
    </source>
</evidence>
<evidence type="ECO:0000256" key="10">
    <source>
        <dbReference type="ARBA" id="ARBA00023242"/>
    </source>
</evidence>
<sequence length="652" mass="72331">MSIGVLLVYAMSSMKSSNAGLQQAIPMHRPVRNPENPVVFMDVSVGGSAIGRIRMELYKDVAPKTVENFRQLCTGEFKLNGVPIGYKGSTFHRVIRDFMIQGGDFVKGDGTGSLSIYGEKFPDENFKLAHDSPGLLSMANSGPNTNGCQFFITCNKCDWLDSKHVVFGKVLDQQSMMTVRKIENAQSFAWYPVRVEMKLSFSIKTKPKKAAKQKHRPVSATEQRKSELPGTRLVSMSASGVMKTDKPPTPENKEFIIPCLHRLEPKQGKHTILNAPTEATTINPGARSTPPSESPSSSSTSPIEIDGADSEDAQAIRELFNDARARSSDLTTAEEFGQAVDGVEPILCQVNKRRKTKGHDEDFDESKDTREIPIEEFGMAMLRGMGFDKDRHVQQPIFTERREGHVGLGAKVALPTDGVVDLSKEDSTKSANDVEYHFRFTSMTQPAKTSNPTHDQDCRKDGSGCAGGPLDAPSPPREPEDEILVVDEDVTHPTSLDRSCFVEVLASVFEVVCSGPLQERVEQFMHEHCDDFKSEAISTSDSSPPEYKHEHYVLFKKYCDDIEDLLVSRVQEQHPNFNLAQFVEECRDVLKGHVDGNNNDNCGYCDMQAEEVFDFLLSLVDFEAFRNDMISTAMHGQDLQLRGSPAVAATEE</sequence>
<dbReference type="PANTHER" id="PTHR11071:SF561">
    <property type="entry name" value="PEPTIDYL-PROLYL CIS-TRANS ISOMERASE D-RELATED"/>
    <property type="match status" value="1"/>
</dbReference>
<reference evidence="14 15" key="1">
    <citation type="submission" date="2020-04" db="EMBL/GenBank/DDBJ databases">
        <title>Perkinsus olseni comparative genomics.</title>
        <authorList>
            <person name="Bogema D.R."/>
        </authorList>
    </citation>
    <scope>NUCLEOTIDE SEQUENCE [LARGE SCALE GENOMIC DNA]</scope>
    <source>
        <strain evidence="14">ATCC PRA-31</strain>
    </source>
</reference>
<feature type="region of interest" description="Disordered" evidence="12">
    <location>
        <begin position="445"/>
        <end position="479"/>
    </location>
</feature>
<dbReference type="PROSITE" id="PS00170">
    <property type="entry name" value="CSA_PPIASE_1"/>
    <property type="match status" value="1"/>
</dbReference>
<dbReference type="Gene3D" id="2.40.100.10">
    <property type="entry name" value="Cyclophilin-like"/>
    <property type="match status" value="1"/>
</dbReference>
<evidence type="ECO:0000256" key="9">
    <source>
        <dbReference type="ARBA" id="ARBA00023235"/>
    </source>
</evidence>
<dbReference type="Pfam" id="PF11527">
    <property type="entry name" value="ARL2_Bind_BART"/>
    <property type="match status" value="1"/>
</dbReference>
<dbReference type="PRINTS" id="PR00153">
    <property type="entry name" value="CSAPPISMRASE"/>
</dbReference>
<evidence type="ECO:0000256" key="1">
    <source>
        <dbReference type="ARBA" id="ARBA00000971"/>
    </source>
</evidence>
<dbReference type="GO" id="GO:0005634">
    <property type="term" value="C:nucleus"/>
    <property type="evidence" value="ECO:0007669"/>
    <property type="project" value="UniProtKB-SubCell"/>
</dbReference>
<dbReference type="Pfam" id="PF12656">
    <property type="entry name" value="G-patch_2"/>
    <property type="match status" value="1"/>
</dbReference>
<comment type="subcellular location">
    <subcellularLocation>
        <location evidence="3">Cell projection</location>
        <location evidence="3">Cilium</location>
    </subcellularLocation>
    <subcellularLocation>
        <location evidence="4">Cytoplasm</location>
    </subcellularLocation>
    <subcellularLocation>
        <location evidence="2">Nucleus</location>
    </subcellularLocation>
</comment>
<dbReference type="InterPro" id="IPR029000">
    <property type="entry name" value="Cyclophilin-like_dom_sf"/>
</dbReference>
<dbReference type="GO" id="GO:0005737">
    <property type="term" value="C:cytoplasm"/>
    <property type="evidence" value="ECO:0007669"/>
    <property type="project" value="UniProtKB-SubCell"/>
</dbReference>
<protein>
    <recommendedName>
        <fullName evidence="5">peptidylprolyl isomerase</fullName>
        <ecNumber evidence="5">5.2.1.8</ecNumber>
    </recommendedName>
</protein>